<evidence type="ECO:0000256" key="1">
    <source>
        <dbReference type="SAM" id="MobiDB-lite"/>
    </source>
</evidence>
<feature type="region of interest" description="Disordered" evidence="1">
    <location>
        <begin position="1"/>
        <end position="22"/>
    </location>
</feature>
<keyword evidence="3" id="KW-1185">Reference proteome</keyword>
<accession>A0A238KYM7</accession>
<name>A0A238KYM7_9RHOB</name>
<reference evidence="2 3" key="1">
    <citation type="submission" date="2017-05" db="EMBL/GenBank/DDBJ databases">
        <authorList>
            <person name="Song R."/>
            <person name="Chenine A.L."/>
            <person name="Ruprecht R.M."/>
        </authorList>
    </citation>
    <scope>NUCLEOTIDE SEQUENCE [LARGE SCALE GENOMIC DNA]</scope>
    <source>
        <strain evidence="2 3">CECT 8663</strain>
    </source>
</reference>
<evidence type="ECO:0000313" key="2">
    <source>
        <dbReference type="EMBL" id="SMX47827.1"/>
    </source>
</evidence>
<protein>
    <submittedName>
        <fullName evidence="2">Uncharacterized protein</fullName>
    </submittedName>
</protein>
<evidence type="ECO:0000313" key="3">
    <source>
        <dbReference type="Proteomes" id="UP000220836"/>
    </source>
</evidence>
<dbReference type="AlphaFoldDB" id="A0A238KYM7"/>
<dbReference type="EMBL" id="FXYH01000016">
    <property type="protein sequence ID" value="SMX47827.1"/>
    <property type="molecule type" value="Genomic_DNA"/>
</dbReference>
<proteinExistence type="predicted"/>
<sequence length="76" mass="8546">MDVLMSQRRPFMRPARPEPVQPQINEAPLRRVAAPLQPTQVVHLWMVPQSQPERTGETPARAALGYQAAKMAVFAK</sequence>
<dbReference type="RefSeq" id="WP_141468175.1">
    <property type="nucleotide sequence ID" value="NZ_FXYH01000016.1"/>
</dbReference>
<organism evidence="2 3">
    <name type="scientific">Pelagimonas varians</name>
    <dbReference type="NCBI Taxonomy" id="696760"/>
    <lineage>
        <taxon>Bacteria</taxon>
        <taxon>Pseudomonadati</taxon>
        <taxon>Pseudomonadota</taxon>
        <taxon>Alphaproteobacteria</taxon>
        <taxon>Rhodobacterales</taxon>
        <taxon>Roseobacteraceae</taxon>
        <taxon>Pelagimonas</taxon>
    </lineage>
</organism>
<gene>
    <name evidence="2" type="ORF">PEV8663_03647</name>
</gene>
<dbReference type="Proteomes" id="UP000220836">
    <property type="component" value="Unassembled WGS sequence"/>
</dbReference>